<dbReference type="Proteomes" id="UP000312784">
    <property type="component" value="Unassembled WGS sequence"/>
</dbReference>
<name>A0ABY2Y6F1_9HYPH</name>
<dbReference type="EMBL" id="VEWL01000006">
    <property type="protein sequence ID" value="TNV16062.1"/>
    <property type="molecule type" value="Genomic_DNA"/>
</dbReference>
<evidence type="ECO:0000313" key="1">
    <source>
        <dbReference type="EMBL" id="TNV16062.1"/>
    </source>
</evidence>
<accession>A0ABY2Y6F1</accession>
<reference evidence="1 2" key="1">
    <citation type="submission" date="2019-06" db="EMBL/GenBank/DDBJ databases">
        <title>Ochrobactrum cricket sp.nov., isolated from the insect Teleogryllus occipitalis living in deserted cropland.</title>
        <authorList>
            <person name="Hu M."/>
        </authorList>
    </citation>
    <scope>NUCLEOTIDE SEQUENCE [LARGE SCALE GENOMIC DNA]</scope>
    <source>
        <strain evidence="1 2">LCB8</strain>
    </source>
</reference>
<evidence type="ECO:0000313" key="2">
    <source>
        <dbReference type="Proteomes" id="UP000312784"/>
    </source>
</evidence>
<proteinExistence type="predicted"/>
<comment type="caution">
    <text evidence="1">The sequence shown here is derived from an EMBL/GenBank/DDBJ whole genome shotgun (WGS) entry which is preliminary data.</text>
</comment>
<gene>
    <name evidence="1" type="ORF">FIC94_11575</name>
</gene>
<sequence length="309" mass="34625">MTEFWSSERVRGRNAIIQIDTDMQHNYAALKAELINHLSPVIIVNNDAKGGEYTLIFNGKRETLHPIAVTFELAKSVAHVPLGIFTLIAPYLNGSDTTDWVAKLSEFSRTLQTAKRQLRSADIPDELEISSRKIIKAGVGYIDKTIESGQISIKEFKKFTASIHDNISTNMRFAADAQIKGVSQTLERWKKEIGDRHWKNLYVVVLSIWTTSVLNQNSIIIRDFMNPKQVDTHLIDLPTAQTPDDYIYVALDNLARIVQDNVAAELVFPTDEDLADALKGTQDLLSEMILGMLDDDSSNNKSDSCENTA</sequence>
<protein>
    <submittedName>
        <fullName evidence="1">Uncharacterized protein</fullName>
    </submittedName>
</protein>
<organism evidence="1 2">
    <name type="scientific">Ochrobactrum teleogrylli</name>
    <dbReference type="NCBI Taxonomy" id="2479765"/>
    <lineage>
        <taxon>Bacteria</taxon>
        <taxon>Pseudomonadati</taxon>
        <taxon>Pseudomonadota</taxon>
        <taxon>Alphaproteobacteria</taxon>
        <taxon>Hyphomicrobiales</taxon>
        <taxon>Brucellaceae</taxon>
        <taxon>Brucella/Ochrobactrum group</taxon>
        <taxon>Ochrobactrum</taxon>
    </lineage>
</organism>
<keyword evidence="2" id="KW-1185">Reference proteome</keyword>